<dbReference type="Pfam" id="PF12796">
    <property type="entry name" value="Ank_2"/>
    <property type="match status" value="2"/>
</dbReference>
<dbReference type="GO" id="GO:0003723">
    <property type="term" value="F:RNA binding"/>
    <property type="evidence" value="ECO:0007669"/>
    <property type="project" value="TreeGrafter"/>
</dbReference>
<evidence type="ECO:0000256" key="7">
    <source>
        <dbReference type="PROSITE-ProRule" id="PRU00023"/>
    </source>
</evidence>
<dbReference type="Pfam" id="PF00023">
    <property type="entry name" value="Ank"/>
    <property type="match status" value="1"/>
</dbReference>
<keyword evidence="11" id="KW-1185">Reference proteome</keyword>
<feature type="repeat" description="ANK" evidence="7">
    <location>
        <begin position="121"/>
        <end position="145"/>
    </location>
</feature>
<organism evidence="10 12">
    <name type="scientific">Aspergillus hiratsukae</name>
    <dbReference type="NCBI Taxonomy" id="1194566"/>
    <lineage>
        <taxon>Eukaryota</taxon>
        <taxon>Fungi</taxon>
        <taxon>Dikarya</taxon>
        <taxon>Ascomycota</taxon>
        <taxon>Pezizomycotina</taxon>
        <taxon>Eurotiomycetes</taxon>
        <taxon>Eurotiomycetidae</taxon>
        <taxon>Eurotiales</taxon>
        <taxon>Aspergillaceae</taxon>
        <taxon>Aspergillus</taxon>
        <taxon>Aspergillus subgen. Fumigati</taxon>
    </lineage>
</organism>
<dbReference type="InterPro" id="IPR045863">
    <property type="entry name" value="CorA_TM1_TM2"/>
</dbReference>
<dbReference type="Proteomes" id="UP000662466">
    <property type="component" value="Unassembled WGS sequence"/>
</dbReference>
<dbReference type="Gene3D" id="1.20.58.340">
    <property type="entry name" value="Magnesium transport protein CorA, transmembrane region"/>
    <property type="match status" value="1"/>
</dbReference>
<comment type="subcellular location">
    <subcellularLocation>
        <location evidence="1">Membrane</location>
        <topology evidence="1">Multi-pass membrane protein</topology>
    </subcellularLocation>
</comment>
<dbReference type="PANTHER" id="PTHR24141:SF1">
    <property type="entry name" value="2-5A-DEPENDENT RIBONUCLEASE"/>
    <property type="match status" value="1"/>
</dbReference>
<keyword evidence="2 8" id="KW-0812">Transmembrane</keyword>
<feature type="repeat" description="ANK" evidence="7">
    <location>
        <begin position="155"/>
        <end position="187"/>
    </location>
</feature>
<feature type="transmembrane region" description="Helical" evidence="8">
    <location>
        <begin position="709"/>
        <end position="729"/>
    </location>
</feature>
<dbReference type="EMBL" id="JACBAD010002130">
    <property type="protein sequence ID" value="KAF7113625.1"/>
    <property type="molecule type" value="Genomic_DNA"/>
</dbReference>
<dbReference type="AlphaFoldDB" id="A0A8H6PJN7"/>
<dbReference type="PROSITE" id="PS50088">
    <property type="entry name" value="ANK_REPEAT"/>
    <property type="match status" value="3"/>
</dbReference>
<evidence type="ECO:0000256" key="2">
    <source>
        <dbReference type="ARBA" id="ARBA00022692"/>
    </source>
</evidence>
<dbReference type="EMBL" id="JACBAF010002320">
    <property type="protein sequence ID" value="KAF7155271.1"/>
    <property type="molecule type" value="Genomic_DNA"/>
</dbReference>
<keyword evidence="4 8" id="KW-1133">Transmembrane helix</keyword>
<sequence>MVEATSSLPLKDEEIRQLMQAAQRGDLVQLRLLLYGVSADIRDSTGRTAFSWAASYNLTQSPETYNDRSLVLQRLLDRGANPDLADYHGETPLHWAAKAGDYLMVNLLLQKNVESDLPDSRGRTPLSRAVERGYDRVVEVLLTKGKADADYKDARGRTPLSWAAENWHLETASILVNHGAGVDIHDREGQLPLWWFISNTVKRTAMEQQYQSGKGDYLQKWLTLLGPKQGPEPMTKARRTFLSWACEKGDQELVKHLLQTVWADPNCIDRYRKTPLIYALEWNHYEIADMLISGVKAGATLKRDIVSLRIMIQEGRSRLLKPFLERYKTSLEEEDEYNSIPLMRIALQQADRATVAVLLEHQASIQGLENMDWFGPCSILKSSTDMVFLNDVRAGHGQNSIPLMKVAIQEGDRAAVAVLLDQREKILRIKEQEDDDNSDLGQRGREVTAVAVDIAVVRDGIRTAQWLIDSALERHIRDMPKTSDETHLILFRENHLWKTYLQMSHSPNELRFSLGNKSPCRTFTLSIQMNLTMSHTFPGGHHEGIFRNYENGTFRIIEWAVLEVPPKAIHYFSNLPFGWVPQNDLEFAQLFMQTWREDWMNFCRDARSALSRLRSHQLTARGKDDLLIDAVAENMQQWTRIQGTLEEQLSQARHFVSQYQRYSETRRFSERMHETINAAERDIQGQEFAWVSINEAHRSTSLATSLKRISWITFVFLPLMFASSLFGMNVDLLKGDPSWRWYPLVGGILFLLTVIAWLSSKFTNVGNYCDDQSRRTCIYYDQQSHQSRLPDARIHLEELKGESVDGKPRLLATVVL</sequence>
<keyword evidence="5 7" id="KW-0040">ANK repeat</keyword>
<dbReference type="OrthoDB" id="194358at2759"/>
<dbReference type="Gene3D" id="1.25.40.20">
    <property type="entry name" value="Ankyrin repeat-containing domain"/>
    <property type="match status" value="3"/>
</dbReference>
<dbReference type="SUPFAM" id="SSF48403">
    <property type="entry name" value="Ankyrin repeat"/>
    <property type="match status" value="1"/>
</dbReference>
<keyword evidence="6 8" id="KW-0472">Membrane</keyword>
<dbReference type="InterPro" id="IPR002110">
    <property type="entry name" value="Ankyrin_rpt"/>
</dbReference>
<proteinExistence type="predicted"/>
<protein>
    <recommendedName>
        <fullName evidence="13">Ankyrin repeat-containing domain protein</fullName>
    </recommendedName>
</protein>
<evidence type="ECO:0000313" key="9">
    <source>
        <dbReference type="EMBL" id="KAF7113625.1"/>
    </source>
</evidence>
<feature type="repeat" description="ANK" evidence="7">
    <location>
        <begin position="88"/>
        <end position="120"/>
    </location>
</feature>
<keyword evidence="3" id="KW-0677">Repeat</keyword>
<evidence type="ECO:0008006" key="13">
    <source>
        <dbReference type="Google" id="ProtNLM"/>
    </source>
</evidence>
<evidence type="ECO:0000256" key="3">
    <source>
        <dbReference type="ARBA" id="ARBA00022737"/>
    </source>
</evidence>
<reference evidence="10" key="1">
    <citation type="submission" date="2020-06" db="EMBL/GenBank/DDBJ databases">
        <title>Draft genome sequences of strains closely related to Aspergillus parafelis and Aspergillus hiratsukae.</title>
        <authorList>
            <person name="Dos Santos R.A.C."/>
            <person name="Rivero-Menendez O."/>
            <person name="Steenwyk J.L."/>
            <person name="Mead M.E."/>
            <person name="Goldman G.H."/>
            <person name="Alastruey-Izquierdo A."/>
            <person name="Rokas A."/>
        </authorList>
    </citation>
    <scope>NUCLEOTIDE SEQUENCE</scope>
    <source>
        <strain evidence="9">CNM-CM5793</strain>
        <strain evidence="10">CNM-CM6106</strain>
    </source>
</reference>
<accession>A0A8H6PJN7</accession>
<evidence type="ECO:0000313" key="10">
    <source>
        <dbReference type="EMBL" id="KAF7155271.1"/>
    </source>
</evidence>
<evidence type="ECO:0000256" key="4">
    <source>
        <dbReference type="ARBA" id="ARBA00022989"/>
    </source>
</evidence>
<dbReference type="InterPro" id="IPR036770">
    <property type="entry name" value="Ankyrin_rpt-contain_sf"/>
</dbReference>
<dbReference type="Proteomes" id="UP000630445">
    <property type="component" value="Unassembled WGS sequence"/>
</dbReference>
<feature type="transmembrane region" description="Helical" evidence="8">
    <location>
        <begin position="741"/>
        <end position="759"/>
    </location>
</feature>
<evidence type="ECO:0000256" key="1">
    <source>
        <dbReference type="ARBA" id="ARBA00004141"/>
    </source>
</evidence>
<evidence type="ECO:0000313" key="11">
    <source>
        <dbReference type="Proteomes" id="UP000630445"/>
    </source>
</evidence>
<dbReference type="GO" id="GO:0006396">
    <property type="term" value="P:RNA processing"/>
    <property type="evidence" value="ECO:0007669"/>
    <property type="project" value="TreeGrafter"/>
</dbReference>
<evidence type="ECO:0000256" key="8">
    <source>
        <dbReference type="SAM" id="Phobius"/>
    </source>
</evidence>
<dbReference type="PANTHER" id="PTHR24141">
    <property type="entry name" value="2-5A-DEPENDENT RIBONUCLEASE"/>
    <property type="match status" value="1"/>
</dbReference>
<dbReference type="GO" id="GO:0046873">
    <property type="term" value="F:metal ion transmembrane transporter activity"/>
    <property type="evidence" value="ECO:0007669"/>
    <property type="project" value="InterPro"/>
</dbReference>
<name>A0A8H6PJN7_9EURO</name>
<comment type="caution">
    <text evidence="10">The sequence shown here is derived from an EMBL/GenBank/DDBJ whole genome shotgun (WGS) entry which is preliminary data.</text>
</comment>
<dbReference type="GO" id="GO:0016020">
    <property type="term" value="C:membrane"/>
    <property type="evidence" value="ECO:0007669"/>
    <property type="project" value="UniProtKB-SubCell"/>
</dbReference>
<dbReference type="PROSITE" id="PS50297">
    <property type="entry name" value="ANK_REP_REGION"/>
    <property type="match status" value="3"/>
</dbReference>
<evidence type="ECO:0000256" key="5">
    <source>
        <dbReference type="ARBA" id="ARBA00023043"/>
    </source>
</evidence>
<dbReference type="GO" id="GO:0004540">
    <property type="term" value="F:RNA nuclease activity"/>
    <property type="evidence" value="ECO:0007669"/>
    <property type="project" value="TreeGrafter"/>
</dbReference>
<gene>
    <name evidence="9" type="ORF">CNMCM5793_002981</name>
    <name evidence="10" type="ORF">CNMCM6106_002726</name>
</gene>
<dbReference type="SMART" id="SM00248">
    <property type="entry name" value="ANK"/>
    <property type="match status" value="6"/>
</dbReference>
<dbReference type="SUPFAM" id="SSF144083">
    <property type="entry name" value="Magnesium transport protein CorA, transmembrane region"/>
    <property type="match status" value="1"/>
</dbReference>
<evidence type="ECO:0000256" key="6">
    <source>
        <dbReference type="ARBA" id="ARBA00023136"/>
    </source>
</evidence>
<evidence type="ECO:0000313" key="12">
    <source>
        <dbReference type="Proteomes" id="UP000662466"/>
    </source>
</evidence>